<dbReference type="EMBL" id="WIVE01000016">
    <property type="protein sequence ID" value="MQX36308.1"/>
    <property type="molecule type" value="Genomic_DNA"/>
</dbReference>
<feature type="transmembrane region" description="Helical" evidence="8">
    <location>
        <begin position="205"/>
        <end position="223"/>
    </location>
</feature>
<dbReference type="InterPro" id="IPR038731">
    <property type="entry name" value="RgtA/B/C-like"/>
</dbReference>
<proteinExistence type="predicted"/>
<dbReference type="GO" id="GO:0016763">
    <property type="term" value="F:pentosyltransferase activity"/>
    <property type="evidence" value="ECO:0007669"/>
    <property type="project" value="TreeGrafter"/>
</dbReference>
<feature type="transmembrane region" description="Helical" evidence="8">
    <location>
        <begin position="105"/>
        <end position="127"/>
    </location>
</feature>
<organism evidence="10 11">
    <name type="scientific">Roseospira navarrensis</name>
    <dbReference type="NCBI Taxonomy" id="140058"/>
    <lineage>
        <taxon>Bacteria</taxon>
        <taxon>Pseudomonadati</taxon>
        <taxon>Pseudomonadota</taxon>
        <taxon>Alphaproteobacteria</taxon>
        <taxon>Rhodospirillales</taxon>
        <taxon>Rhodospirillaceae</taxon>
        <taxon>Roseospira</taxon>
    </lineage>
</organism>
<evidence type="ECO:0000256" key="2">
    <source>
        <dbReference type="ARBA" id="ARBA00022475"/>
    </source>
</evidence>
<evidence type="ECO:0000256" key="6">
    <source>
        <dbReference type="ARBA" id="ARBA00022989"/>
    </source>
</evidence>
<dbReference type="Pfam" id="PF13231">
    <property type="entry name" value="PMT_2"/>
    <property type="match status" value="1"/>
</dbReference>
<dbReference type="Proteomes" id="UP000434582">
    <property type="component" value="Unassembled WGS sequence"/>
</dbReference>
<feature type="transmembrane region" description="Helical" evidence="8">
    <location>
        <begin position="18"/>
        <end position="39"/>
    </location>
</feature>
<dbReference type="GO" id="GO:0009103">
    <property type="term" value="P:lipopolysaccharide biosynthetic process"/>
    <property type="evidence" value="ECO:0007669"/>
    <property type="project" value="UniProtKB-ARBA"/>
</dbReference>
<dbReference type="InterPro" id="IPR050297">
    <property type="entry name" value="LipidA_mod_glycosyltrf_83"/>
</dbReference>
<keyword evidence="11" id="KW-1185">Reference proteome</keyword>
<dbReference type="PANTHER" id="PTHR33908">
    <property type="entry name" value="MANNOSYLTRANSFERASE YKCB-RELATED"/>
    <property type="match status" value="1"/>
</dbReference>
<evidence type="ECO:0000256" key="5">
    <source>
        <dbReference type="ARBA" id="ARBA00022692"/>
    </source>
</evidence>
<evidence type="ECO:0000256" key="8">
    <source>
        <dbReference type="SAM" id="Phobius"/>
    </source>
</evidence>
<dbReference type="AlphaFoldDB" id="A0A7X2D303"/>
<keyword evidence="3" id="KW-0328">Glycosyltransferase</keyword>
<dbReference type="PANTHER" id="PTHR33908:SF11">
    <property type="entry name" value="MEMBRANE PROTEIN"/>
    <property type="match status" value="1"/>
</dbReference>
<name>A0A7X2D303_9PROT</name>
<feature type="domain" description="Glycosyltransferase RgtA/B/C/D-like" evidence="9">
    <location>
        <begin position="61"/>
        <end position="223"/>
    </location>
</feature>
<feature type="transmembrane region" description="Helical" evidence="8">
    <location>
        <begin position="300"/>
        <end position="319"/>
    </location>
</feature>
<evidence type="ECO:0000256" key="1">
    <source>
        <dbReference type="ARBA" id="ARBA00004651"/>
    </source>
</evidence>
<evidence type="ECO:0000313" key="10">
    <source>
        <dbReference type="EMBL" id="MQX36308.1"/>
    </source>
</evidence>
<feature type="transmembrane region" description="Helical" evidence="8">
    <location>
        <begin position="134"/>
        <end position="152"/>
    </location>
</feature>
<comment type="caution">
    <text evidence="10">The sequence shown here is derived from an EMBL/GenBank/DDBJ whole genome shotgun (WGS) entry which is preliminary data.</text>
</comment>
<evidence type="ECO:0000256" key="3">
    <source>
        <dbReference type="ARBA" id="ARBA00022676"/>
    </source>
</evidence>
<keyword evidence="6 8" id="KW-1133">Transmembrane helix</keyword>
<feature type="transmembrane region" description="Helical" evidence="8">
    <location>
        <begin position="357"/>
        <end position="379"/>
    </location>
</feature>
<dbReference type="GO" id="GO:0005886">
    <property type="term" value="C:plasma membrane"/>
    <property type="evidence" value="ECO:0007669"/>
    <property type="project" value="UniProtKB-SubCell"/>
</dbReference>
<feature type="transmembrane region" description="Helical" evidence="8">
    <location>
        <begin position="254"/>
        <end position="279"/>
    </location>
</feature>
<evidence type="ECO:0000256" key="7">
    <source>
        <dbReference type="ARBA" id="ARBA00023136"/>
    </source>
</evidence>
<keyword evidence="2" id="KW-1003">Cell membrane</keyword>
<feature type="transmembrane region" description="Helical" evidence="8">
    <location>
        <begin position="325"/>
        <end position="345"/>
    </location>
</feature>
<protein>
    <recommendedName>
        <fullName evidence="9">Glycosyltransferase RgtA/B/C/D-like domain-containing protein</fullName>
    </recommendedName>
</protein>
<dbReference type="OrthoDB" id="9153955at2"/>
<feature type="transmembrane region" description="Helical" evidence="8">
    <location>
        <begin position="164"/>
        <end position="193"/>
    </location>
</feature>
<reference evidence="10 11" key="1">
    <citation type="submission" date="2019-10" db="EMBL/GenBank/DDBJ databases">
        <title>Draft whole-genome sequence of the purple nonsulfur photosynthetic bacterium Roseospira navarrensis DSM 15114.</title>
        <authorList>
            <person name="Kyndt J.A."/>
            <person name="Meyer T.E."/>
        </authorList>
    </citation>
    <scope>NUCLEOTIDE SEQUENCE [LARGE SCALE GENOMIC DNA]</scope>
    <source>
        <strain evidence="10 11">DSM 15114</strain>
    </source>
</reference>
<feature type="transmembrane region" description="Helical" evidence="8">
    <location>
        <begin position="80"/>
        <end position="99"/>
    </location>
</feature>
<sequence>MTAGAIVGGPLATSGGRWALGLFLVLGHLALTLGLSSGLGRDELESMLFAQGWAWGYDVEQPPLYNWLQMAVTEAVGPSLAGSILLRWGIIVVGVLALYDAVRRMAGGDAALAAGALAGVGGTALFGFEGARHFTHTTLLLTATALILWTAVRVVERPGAGRFVALGAALAVGALSKYTIAVFVLALGLAALAEPATRAALLDRRVLWAAVAPLLAVPGHLIWRLGQDSSLTERVASITSRGEPVGWLEAMPGLLLNVVADPIAGMAPPLVLALALVPWRRVWGGRAEPTPGTPRWDRVLLVYVAAAMALTLAVVLASGGHRLRYHYLMPAALVMPAIPLLWMRARGLTLAPWRRRALGWGLVGLALVLLAGTAVHRAWIEPAGCGRCLPLLPADRAAEAVRAAGFSDGTIVAASLDWGANLRPAFPEARMLARHYPHWRPPGRPPGGVPGAGACLILLSPREAAALRDGALEADPIATTLTGMVGAAPPEGWLSSVTVRDLPLTLAPDRSVSFAFHLSPEGLGTCR</sequence>
<dbReference type="RefSeq" id="WP_153342674.1">
    <property type="nucleotide sequence ID" value="NZ_WIVE01000016.1"/>
</dbReference>
<comment type="subcellular location">
    <subcellularLocation>
        <location evidence="1">Cell membrane</location>
        <topology evidence="1">Multi-pass membrane protein</topology>
    </subcellularLocation>
</comment>
<evidence type="ECO:0000256" key="4">
    <source>
        <dbReference type="ARBA" id="ARBA00022679"/>
    </source>
</evidence>
<keyword evidence="5 8" id="KW-0812">Transmembrane</keyword>
<gene>
    <name evidence="10" type="ORF">GHC57_07225</name>
</gene>
<keyword evidence="4" id="KW-0808">Transferase</keyword>
<evidence type="ECO:0000259" key="9">
    <source>
        <dbReference type="Pfam" id="PF13231"/>
    </source>
</evidence>
<keyword evidence="7 8" id="KW-0472">Membrane</keyword>
<accession>A0A7X2D303</accession>
<evidence type="ECO:0000313" key="11">
    <source>
        <dbReference type="Proteomes" id="UP000434582"/>
    </source>
</evidence>